<gene>
    <name evidence="8" type="ORF">Esi_0185_0010</name>
</gene>
<feature type="domain" description="WW" evidence="7">
    <location>
        <begin position="602"/>
        <end position="635"/>
    </location>
</feature>
<keyword evidence="6" id="KW-0812">Transmembrane</keyword>
<dbReference type="Proteomes" id="UP000002630">
    <property type="component" value="Unassembled WGS sequence"/>
</dbReference>
<evidence type="ECO:0000256" key="4">
    <source>
        <dbReference type="ARBA" id="ARBA00023242"/>
    </source>
</evidence>
<feature type="region of interest" description="Disordered" evidence="5">
    <location>
        <begin position="580"/>
        <end position="620"/>
    </location>
</feature>
<dbReference type="Pfam" id="PF00397">
    <property type="entry name" value="WW"/>
    <property type="match status" value="2"/>
</dbReference>
<feature type="domain" description="WW" evidence="7">
    <location>
        <begin position="391"/>
        <end position="424"/>
    </location>
</feature>
<feature type="transmembrane region" description="Helical" evidence="6">
    <location>
        <begin position="54"/>
        <end position="74"/>
    </location>
</feature>
<keyword evidence="9" id="KW-1185">Reference proteome</keyword>
<dbReference type="InterPro" id="IPR036020">
    <property type="entry name" value="WW_dom_sf"/>
</dbReference>
<evidence type="ECO:0000256" key="6">
    <source>
        <dbReference type="SAM" id="Phobius"/>
    </source>
</evidence>
<keyword evidence="6" id="KW-0472">Membrane</keyword>
<dbReference type="InParanoid" id="D7FP33"/>
<reference evidence="8 9" key="1">
    <citation type="journal article" date="2010" name="Nature">
        <title>The Ectocarpus genome and the independent evolution of multicellularity in brown algae.</title>
        <authorList>
            <person name="Cock J.M."/>
            <person name="Sterck L."/>
            <person name="Rouze P."/>
            <person name="Scornet D."/>
            <person name="Allen A.E."/>
            <person name="Amoutzias G."/>
            <person name="Anthouard V."/>
            <person name="Artiguenave F."/>
            <person name="Aury J.M."/>
            <person name="Badger J.H."/>
            <person name="Beszteri B."/>
            <person name="Billiau K."/>
            <person name="Bonnet E."/>
            <person name="Bothwell J.H."/>
            <person name="Bowler C."/>
            <person name="Boyen C."/>
            <person name="Brownlee C."/>
            <person name="Carrano C.J."/>
            <person name="Charrier B."/>
            <person name="Cho G.Y."/>
            <person name="Coelho S.M."/>
            <person name="Collen J."/>
            <person name="Corre E."/>
            <person name="Da Silva C."/>
            <person name="Delage L."/>
            <person name="Delaroque N."/>
            <person name="Dittami S.M."/>
            <person name="Doulbeau S."/>
            <person name="Elias M."/>
            <person name="Farnham G."/>
            <person name="Gachon C.M."/>
            <person name="Gschloessl B."/>
            <person name="Heesch S."/>
            <person name="Jabbari K."/>
            <person name="Jubin C."/>
            <person name="Kawai H."/>
            <person name="Kimura K."/>
            <person name="Kloareg B."/>
            <person name="Kupper F.C."/>
            <person name="Lang D."/>
            <person name="Le Bail A."/>
            <person name="Leblanc C."/>
            <person name="Lerouge P."/>
            <person name="Lohr M."/>
            <person name="Lopez P.J."/>
            <person name="Martens C."/>
            <person name="Maumus F."/>
            <person name="Michel G."/>
            <person name="Miranda-Saavedra D."/>
            <person name="Morales J."/>
            <person name="Moreau H."/>
            <person name="Motomura T."/>
            <person name="Nagasato C."/>
            <person name="Napoli C.A."/>
            <person name="Nelson D.R."/>
            <person name="Nyvall-Collen P."/>
            <person name="Peters A.F."/>
            <person name="Pommier C."/>
            <person name="Potin P."/>
            <person name="Poulain J."/>
            <person name="Quesneville H."/>
            <person name="Read B."/>
            <person name="Rensing S.A."/>
            <person name="Ritter A."/>
            <person name="Rousvoal S."/>
            <person name="Samanta M."/>
            <person name="Samson G."/>
            <person name="Schroeder D.C."/>
            <person name="Segurens B."/>
            <person name="Strittmatter M."/>
            <person name="Tonon T."/>
            <person name="Tregear J.W."/>
            <person name="Valentin K."/>
            <person name="von Dassow P."/>
            <person name="Yamagishi T."/>
            <person name="Van de Peer Y."/>
            <person name="Wincker P."/>
        </authorList>
    </citation>
    <scope>NUCLEOTIDE SEQUENCE [LARGE SCALE GENOMIC DNA]</scope>
    <source>
        <strain evidence="9">Ec32 / CCAP1310/4</strain>
    </source>
</reference>
<feature type="region of interest" description="Disordered" evidence="5">
    <location>
        <begin position="412"/>
        <end position="565"/>
    </location>
</feature>
<evidence type="ECO:0000256" key="2">
    <source>
        <dbReference type="ARBA" id="ARBA00004496"/>
    </source>
</evidence>
<dbReference type="OrthoDB" id="3045089at2759"/>
<evidence type="ECO:0000259" key="7">
    <source>
        <dbReference type="PROSITE" id="PS50020"/>
    </source>
</evidence>
<dbReference type="GO" id="GO:0005737">
    <property type="term" value="C:cytoplasm"/>
    <property type="evidence" value="ECO:0007669"/>
    <property type="project" value="UniProtKB-SubCell"/>
</dbReference>
<dbReference type="GO" id="GO:0005634">
    <property type="term" value="C:nucleus"/>
    <property type="evidence" value="ECO:0007669"/>
    <property type="project" value="UniProtKB-SubCell"/>
</dbReference>
<dbReference type="PANTHER" id="PTHR17616:SF8">
    <property type="entry name" value="TRANSCRIPTIONAL COACTIVATOR YORKIE"/>
    <property type="match status" value="1"/>
</dbReference>
<feature type="compositionally biased region" description="Gly residues" evidence="5">
    <location>
        <begin position="586"/>
        <end position="602"/>
    </location>
</feature>
<dbReference type="EMBL" id="FN649760">
    <property type="protein sequence ID" value="CBJ30297.1"/>
    <property type="molecule type" value="Genomic_DNA"/>
</dbReference>
<feature type="compositionally biased region" description="Basic and acidic residues" evidence="5">
    <location>
        <begin position="538"/>
        <end position="549"/>
    </location>
</feature>
<dbReference type="GO" id="GO:0035329">
    <property type="term" value="P:hippo signaling"/>
    <property type="evidence" value="ECO:0007669"/>
    <property type="project" value="TreeGrafter"/>
</dbReference>
<name>D7FP33_ECTSI</name>
<sequence length="635" mass="69538">MRGHGAERTGAAPAAPAAVQPIQDVDDEDEDDRFASPPGLWLPRLVVKRHRQKATVIWILLLLGFLGYVAYIIWQTIESRKDPASSIELKQEHYEFADIMFCTEFTNGCLEETNSCFDFSAGAMVSAEGFTDDLDTFLDDNADATSAIEEEFPHCRVIPLSRLTMDEDGINSGDVDSFDASFYFLWYESADTFDPEIYPINAQFLSAYLIDVEAGVEPLEGKSVDVKLPYARIEPTTATELTTTVNHMVMGLTEFAGIDDNGNREERQRTYSQSTTTGTQNWYWTEETIELEFALIMVDVSIPKFEYTSIVEVDPVDGWSIIGAIGGIWQFVVTGFGLFFVYSVKQSPDRKMRNFRKSVTKPASIVNKRLSTLGSRSSISNQDIELDASEEDLPADWVKKQRANGSIYYFHPLTGKKQSTPPDALGSARGGPQASGTALNRIFRPAHASSGAGVSREHGQLSGDPLPPGWISRTDDSGKTYFQDTVSKTTQWERPTQHPRSSSVSSGRPEVIDMPMAHTRRGSNASSADNSRRSSSSHAHDHPHGRESAAGDPSPPPAWGSFPAAPSYKTAVYLSNRSAQTAAGAAAGGGAVGGAQVDGGGGPLPPNWERRTASNNRPYYVNTVTRESKWEAPRS</sequence>
<dbReference type="SMART" id="SM00456">
    <property type="entry name" value="WW"/>
    <property type="match status" value="3"/>
</dbReference>
<evidence type="ECO:0000256" key="1">
    <source>
        <dbReference type="ARBA" id="ARBA00004123"/>
    </source>
</evidence>
<keyword evidence="6" id="KW-1133">Transmembrane helix</keyword>
<keyword evidence="3" id="KW-0963">Cytoplasm</keyword>
<evidence type="ECO:0000313" key="9">
    <source>
        <dbReference type="Proteomes" id="UP000002630"/>
    </source>
</evidence>
<dbReference type="AlphaFoldDB" id="D7FP33"/>
<dbReference type="SUPFAM" id="SSF51045">
    <property type="entry name" value="WW domain"/>
    <property type="match status" value="2"/>
</dbReference>
<dbReference type="PANTHER" id="PTHR17616">
    <property type="entry name" value="YES-ASSOCIATED PROTEIN YAP1 FAMILY MEMBER"/>
    <property type="match status" value="1"/>
</dbReference>
<dbReference type="InterPro" id="IPR051583">
    <property type="entry name" value="YAP1"/>
</dbReference>
<comment type="subcellular location">
    <subcellularLocation>
        <location evidence="2">Cytoplasm</location>
    </subcellularLocation>
    <subcellularLocation>
        <location evidence="1">Nucleus</location>
    </subcellularLocation>
</comment>
<evidence type="ECO:0000256" key="5">
    <source>
        <dbReference type="SAM" id="MobiDB-lite"/>
    </source>
</evidence>
<dbReference type="Gene3D" id="2.20.70.10">
    <property type="match status" value="2"/>
</dbReference>
<protein>
    <submittedName>
        <fullName evidence="8">E3 ubiquitin-protein ligase, putative</fullName>
    </submittedName>
</protein>
<dbReference type="PROSITE" id="PS01159">
    <property type="entry name" value="WW_DOMAIN_1"/>
    <property type="match status" value="1"/>
</dbReference>
<feature type="compositionally biased region" description="Low complexity" evidence="5">
    <location>
        <begin position="523"/>
        <end position="537"/>
    </location>
</feature>
<evidence type="ECO:0000256" key="3">
    <source>
        <dbReference type="ARBA" id="ARBA00022490"/>
    </source>
</evidence>
<feature type="domain" description="WW" evidence="7">
    <location>
        <begin position="464"/>
        <end position="497"/>
    </location>
</feature>
<dbReference type="PROSITE" id="PS50020">
    <property type="entry name" value="WW_DOMAIN_2"/>
    <property type="match status" value="3"/>
</dbReference>
<dbReference type="STRING" id="2880.D7FP33"/>
<dbReference type="GO" id="GO:0045944">
    <property type="term" value="P:positive regulation of transcription by RNA polymerase II"/>
    <property type="evidence" value="ECO:0007669"/>
    <property type="project" value="TreeGrafter"/>
</dbReference>
<accession>D7FP33</accession>
<dbReference type="CDD" id="cd00201">
    <property type="entry name" value="WW"/>
    <property type="match status" value="2"/>
</dbReference>
<feature type="region of interest" description="Disordered" evidence="5">
    <location>
        <begin position="1"/>
        <end position="34"/>
    </location>
</feature>
<dbReference type="eggNOG" id="KOG0940">
    <property type="taxonomic scope" value="Eukaryota"/>
</dbReference>
<proteinExistence type="predicted"/>
<dbReference type="InterPro" id="IPR001202">
    <property type="entry name" value="WW_dom"/>
</dbReference>
<feature type="transmembrane region" description="Helical" evidence="6">
    <location>
        <begin position="319"/>
        <end position="344"/>
    </location>
</feature>
<evidence type="ECO:0000313" key="8">
    <source>
        <dbReference type="EMBL" id="CBJ30297.1"/>
    </source>
</evidence>
<dbReference type="GO" id="GO:0003713">
    <property type="term" value="F:transcription coactivator activity"/>
    <property type="evidence" value="ECO:0007669"/>
    <property type="project" value="TreeGrafter"/>
</dbReference>
<feature type="compositionally biased region" description="Polar residues" evidence="5">
    <location>
        <begin position="480"/>
        <end position="506"/>
    </location>
</feature>
<keyword evidence="4" id="KW-0539">Nucleus</keyword>
<organism evidence="8 9">
    <name type="scientific">Ectocarpus siliculosus</name>
    <name type="common">Brown alga</name>
    <name type="synonym">Conferva siliculosa</name>
    <dbReference type="NCBI Taxonomy" id="2880"/>
    <lineage>
        <taxon>Eukaryota</taxon>
        <taxon>Sar</taxon>
        <taxon>Stramenopiles</taxon>
        <taxon>Ochrophyta</taxon>
        <taxon>PX clade</taxon>
        <taxon>Phaeophyceae</taxon>
        <taxon>Ectocarpales</taxon>
        <taxon>Ectocarpaceae</taxon>
        <taxon>Ectocarpus</taxon>
    </lineage>
</organism>